<dbReference type="HOGENOM" id="CLU_086034_6_2_5"/>
<dbReference type="GO" id="GO:0043953">
    <property type="term" value="P:protein transport by the Tat complex"/>
    <property type="evidence" value="ECO:0007669"/>
    <property type="project" value="UniProtKB-UniRule"/>
</dbReference>
<evidence type="ECO:0000256" key="3">
    <source>
        <dbReference type="ARBA" id="ARBA00022475"/>
    </source>
</evidence>
<evidence type="ECO:0000256" key="2">
    <source>
        <dbReference type="ARBA" id="ARBA00022448"/>
    </source>
</evidence>
<evidence type="ECO:0000256" key="1">
    <source>
        <dbReference type="ARBA" id="ARBA00004162"/>
    </source>
</evidence>
<dbReference type="Gene3D" id="1.20.5.3310">
    <property type="match status" value="1"/>
</dbReference>
<dbReference type="HAMAP" id="MF_00236">
    <property type="entry name" value="TatA_E"/>
    <property type="match status" value="1"/>
</dbReference>
<name>B6IRM6_RHOCS</name>
<dbReference type="Pfam" id="PF02416">
    <property type="entry name" value="TatA_B_E"/>
    <property type="match status" value="1"/>
</dbReference>
<evidence type="ECO:0000256" key="4">
    <source>
        <dbReference type="ARBA" id="ARBA00022692"/>
    </source>
</evidence>
<dbReference type="PANTHER" id="PTHR42982">
    <property type="entry name" value="SEC-INDEPENDENT PROTEIN TRANSLOCASE PROTEIN TATA"/>
    <property type="match status" value="1"/>
</dbReference>
<evidence type="ECO:0000256" key="9">
    <source>
        <dbReference type="HAMAP-Rule" id="MF_00236"/>
    </source>
</evidence>
<keyword evidence="6 9" id="KW-1133">Transmembrane helix</keyword>
<dbReference type="Proteomes" id="UP000001591">
    <property type="component" value="Chromosome"/>
</dbReference>
<accession>B6IRM6</accession>
<dbReference type="InterPro" id="IPR003369">
    <property type="entry name" value="TatA/B/E"/>
</dbReference>
<comment type="subunit">
    <text evidence="9">The Tat system comprises two distinct complexes: a TatABC complex, containing multiple copies of TatA, TatB and TatC subunits, and a separate TatA complex, containing only TatA subunits. Substrates initially bind to the TatABC complex, which probably triggers association of the separate TatA complex to form the active translocon.</text>
</comment>
<dbReference type="OrthoDB" id="7161179at2"/>
<dbReference type="AlphaFoldDB" id="B6IRM6"/>
<keyword evidence="5 9" id="KW-0653">Protein transport</keyword>
<sequence>MSLGIWEMTVILLVVLLIFGTGKLPAAMGDLAKGLKAFKRELGRPADSAPPPARREVE</sequence>
<protein>
    <recommendedName>
        <fullName evidence="9">Sec-independent protein translocase protein TatA</fullName>
    </recommendedName>
</protein>
<evidence type="ECO:0000313" key="10">
    <source>
        <dbReference type="EMBL" id="ACI98112.1"/>
    </source>
</evidence>
<evidence type="ECO:0000256" key="8">
    <source>
        <dbReference type="ARBA" id="ARBA00023136"/>
    </source>
</evidence>
<keyword evidence="7 9" id="KW-0811">Translocation</keyword>
<keyword evidence="2 9" id="KW-0813">Transport</keyword>
<keyword evidence="11" id="KW-1185">Reference proteome</keyword>
<comment type="similarity">
    <text evidence="9">Belongs to the TatA/E family.</text>
</comment>
<dbReference type="PANTHER" id="PTHR42982:SF1">
    <property type="entry name" value="SEC-INDEPENDENT PROTEIN TRANSLOCASE PROTEIN TATA"/>
    <property type="match status" value="1"/>
</dbReference>
<keyword evidence="3 9" id="KW-1003">Cell membrane</keyword>
<keyword evidence="8 9" id="KW-0472">Membrane</keyword>
<reference evidence="10 11" key="1">
    <citation type="journal article" date="2010" name="BMC Genomics">
        <title>Metabolic flexibility revealed in the genome of the cyst-forming alpha-1 proteobacterium Rhodospirillum centenum.</title>
        <authorList>
            <person name="Lu Y.K."/>
            <person name="Marden J."/>
            <person name="Han M."/>
            <person name="Swingley W.D."/>
            <person name="Mastrian S.D."/>
            <person name="Chowdhury S.R."/>
            <person name="Hao J."/>
            <person name="Helmy T."/>
            <person name="Kim S."/>
            <person name="Kurdoglu A.A."/>
            <person name="Matthies H.J."/>
            <person name="Rollo D."/>
            <person name="Stothard P."/>
            <person name="Blankenship R.E."/>
            <person name="Bauer C.E."/>
            <person name="Touchman J.W."/>
        </authorList>
    </citation>
    <scope>NUCLEOTIDE SEQUENCE [LARGE SCALE GENOMIC DNA]</scope>
    <source>
        <strain evidence="11">ATCC 51521 / SW</strain>
    </source>
</reference>
<dbReference type="RefSeq" id="WP_012565904.1">
    <property type="nucleotide sequence ID" value="NC_011420.2"/>
</dbReference>
<dbReference type="eggNOG" id="COG1826">
    <property type="taxonomic scope" value="Bacteria"/>
</dbReference>
<keyword evidence="4 9" id="KW-0812">Transmembrane</keyword>
<dbReference type="GO" id="GO:0033281">
    <property type="term" value="C:TAT protein transport complex"/>
    <property type="evidence" value="ECO:0007669"/>
    <property type="project" value="UniProtKB-UniRule"/>
</dbReference>
<comment type="subcellular location">
    <subcellularLocation>
        <location evidence="9">Cell inner membrane</location>
        <topology evidence="9">Single-pass membrane protein</topology>
    </subcellularLocation>
    <subcellularLocation>
        <location evidence="1">Cell membrane</location>
        <topology evidence="1">Single-pass membrane protein</topology>
    </subcellularLocation>
</comment>
<evidence type="ECO:0000256" key="5">
    <source>
        <dbReference type="ARBA" id="ARBA00022927"/>
    </source>
</evidence>
<evidence type="ECO:0000256" key="6">
    <source>
        <dbReference type="ARBA" id="ARBA00022989"/>
    </source>
</evidence>
<proteinExistence type="inferred from homology"/>
<dbReference type="EMBL" id="CP000613">
    <property type="protein sequence ID" value="ACI98112.1"/>
    <property type="molecule type" value="Genomic_DNA"/>
</dbReference>
<evidence type="ECO:0000313" key="11">
    <source>
        <dbReference type="Proteomes" id="UP000001591"/>
    </source>
</evidence>
<dbReference type="InterPro" id="IPR006312">
    <property type="entry name" value="TatA/E"/>
</dbReference>
<dbReference type="KEGG" id="rce:RC1_0677"/>
<evidence type="ECO:0000256" key="7">
    <source>
        <dbReference type="ARBA" id="ARBA00023010"/>
    </source>
</evidence>
<organism evidence="10 11">
    <name type="scientific">Rhodospirillum centenum (strain ATCC 51521 / SW)</name>
    <dbReference type="NCBI Taxonomy" id="414684"/>
    <lineage>
        <taxon>Bacteria</taxon>
        <taxon>Pseudomonadati</taxon>
        <taxon>Pseudomonadota</taxon>
        <taxon>Alphaproteobacteria</taxon>
        <taxon>Rhodospirillales</taxon>
        <taxon>Rhodospirillaceae</taxon>
        <taxon>Rhodospirillum</taxon>
    </lineage>
</organism>
<dbReference type="NCBIfam" id="TIGR01411">
    <property type="entry name" value="tatAE"/>
    <property type="match status" value="1"/>
</dbReference>
<gene>
    <name evidence="9" type="primary">tatA</name>
    <name evidence="10" type="ordered locus">RC1_0677</name>
</gene>
<keyword evidence="9" id="KW-0997">Cell inner membrane</keyword>
<dbReference type="GO" id="GO:0008320">
    <property type="term" value="F:protein transmembrane transporter activity"/>
    <property type="evidence" value="ECO:0007669"/>
    <property type="project" value="UniProtKB-UniRule"/>
</dbReference>
<comment type="function">
    <text evidence="9">Part of the twin-arginine translocation (Tat) system that transports large folded proteins containing a characteristic twin-arginine motif in their signal peptide across membranes. TatA could form the protein-conducting channel of the Tat system.</text>
</comment>
<dbReference type="STRING" id="414684.RC1_0677"/>